<reference evidence="2 3" key="1">
    <citation type="submission" date="2019-05" db="EMBL/GenBank/DDBJ databases">
        <title>Another draft genome of Portunus trituberculatus and its Hox gene families provides insights of decapod evolution.</title>
        <authorList>
            <person name="Jeong J.-H."/>
            <person name="Song I."/>
            <person name="Kim S."/>
            <person name="Choi T."/>
            <person name="Kim D."/>
            <person name="Ryu S."/>
            <person name="Kim W."/>
        </authorList>
    </citation>
    <scope>NUCLEOTIDE SEQUENCE [LARGE SCALE GENOMIC DNA]</scope>
    <source>
        <tissue evidence="2">Muscle</tissue>
    </source>
</reference>
<evidence type="ECO:0000313" key="2">
    <source>
        <dbReference type="EMBL" id="MPC99784.1"/>
    </source>
</evidence>
<feature type="region of interest" description="Disordered" evidence="1">
    <location>
        <begin position="1"/>
        <end position="20"/>
    </location>
</feature>
<dbReference type="EMBL" id="VSRR010119875">
    <property type="protein sequence ID" value="MPC99784.1"/>
    <property type="molecule type" value="Genomic_DNA"/>
</dbReference>
<gene>
    <name evidence="2" type="ORF">E2C01_095221</name>
</gene>
<protein>
    <submittedName>
        <fullName evidence="2">Uncharacterized protein</fullName>
    </submittedName>
</protein>
<accession>A0A5B7K571</accession>
<evidence type="ECO:0000313" key="3">
    <source>
        <dbReference type="Proteomes" id="UP000324222"/>
    </source>
</evidence>
<sequence length="186" mass="20345">MAASAAAAARSQPPHHRPCSSCAVPPLSLLTRSSLWSHTPCDPPGWQEADGRVNPSFPVFSVDEREADSTEARVREALEGLRRGFPSSFQFSGQRSPPPERAWCGPEMVAGLCDLHCGSPRCPTNVTVLNSSLANDSFSVTFHLGFLLHFPRIPCLSFSSSSFCSCEVKQCEAGTRVELHRLTWTW</sequence>
<evidence type="ECO:0000256" key="1">
    <source>
        <dbReference type="SAM" id="MobiDB-lite"/>
    </source>
</evidence>
<keyword evidence="3" id="KW-1185">Reference proteome</keyword>
<proteinExistence type="predicted"/>
<comment type="caution">
    <text evidence="2">The sequence shown here is derived from an EMBL/GenBank/DDBJ whole genome shotgun (WGS) entry which is preliminary data.</text>
</comment>
<dbReference type="AlphaFoldDB" id="A0A5B7K571"/>
<name>A0A5B7K571_PORTR</name>
<organism evidence="2 3">
    <name type="scientific">Portunus trituberculatus</name>
    <name type="common">Swimming crab</name>
    <name type="synonym">Neptunus trituberculatus</name>
    <dbReference type="NCBI Taxonomy" id="210409"/>
    <lineage>
        <taxon>Eukaryota</taxon>
        <taxon>Metazoa</taxon>
        <taxon>Ecdysozoa</taxon>
        <taxon>Arthropoda</taxon>
        <taxon>Crustacea</taxon>
        <taxon>Multicrustacea</taxon>
        <taxon>Malacostraca</taxon>
        <taxon>Eumalacostraca</taxon>
        <taxon>Eucarida</taxon>
        <taxon>Decapoda</taxon>
        <taxon>Pleocyemata</taxon>
        <taxon>Brachyura</taxon>
        <taxon>Eubrachyura</taxon>
        <taxon>Portunoidea</taxon>
        <taxon>Portunidae</taxon>
        <taxon>Portuninae</taxon>
        <taxon>Portunus</taxon>
    </lineage>
</organism>
<dbReference type="Proteomes" id="UP000324222">
    <property type="component" value="Unassembled WGS sequence"/>
</dbReference>